<proteinExistence type="predicted"/>
<evidence type="ECO:0000313" key="5">
    <source>
        <dbReference type="Proteomes" id="UP000467201"/>
    </source>
</evidence>
<evidence type="ECO:0000313" key="3">
    <source>
        <dbReference type="EMBL" id="ORV38514.1"/>
    </source>
</evidence>
<name>A0A1X1T2I2_9MYCO</name>
<evidence type="ECO:0000313" key="4">
    <source>
        <dbReference type="Proteomes" id="UP000193564"/>
    </source>
</evidence>
<dbReference type="AlphaFoldDB" id="A0A1X1T2I2"/>
<evidence type="ECO:0008006" key="6">
    <source>
        <dbReference type="Google" id="ProtNLM"/>
    </source>
</evidence>
<dbReference type="KEGG" id="mdr:MDOR_34520"/>
<keyword evidence="4" id="KW-1185">Reference proteome</keyword>
<dbReference type="EMBL" id="AP022605">
    <property type="protein sequence ID" value="BBZ09283.1"/>
    <property type="molecule type" value="Genomic_DNA"/>
</dbReference>
<feature type="chain" id="PRO_5036028948" description="Secreted protein" evidence="1">
    <location>
        <begin position="27"/>
        <end position="121"/>
    </location>
</feature>
<organism evidence="3 4">
    <name type="scientific">Mycolicibacterium doricum</name>
    <dbReference type="NCBI Taxonomy" id="126673"/>
    <lineage>
        <taxon>Bacteria</taxon>
        <taxon>Bacillati</taxon>
        <taxon>Actinomycetota</taxon>
        <taxon>Actinomycetes</taxon>
        <taxon>Mycobacteriales</taxon>
        <taxon>Mycobacteriaceae</taxon>
        <taxon>Mycolicibacterium</taxon>
    </lineage>
</organism>
<accession>A0A1X1T2I2</accession>
<feature type="signal peptide" evidence="1">
    <location>
        <begin position="1"/>
        <end position="26"/>
    </location>
</feature>
<dbReference type="Proteomes" id="UP000467201">
    <property type="component" value="Chromosome"/>
</dbReference>
<dbReference type="EMBL" id="LQOS01000041">
    <property type="protein sequence ID" value="ORV38514.1"/>
    <property type="molecule type" value="Genomic_DNA"/>
</dbReference>
<protein>
    <recommendedName>
        <fullName evidence="6">Secreted protein</fullName>
    </recommendedName>
</protein>
<evidence type="ECO:0000256" key="1">
    <source>
        <dbReference type="SAM" id="SignalP"/>
    </source>
</evidence>
<reference evidence="2" key="3">
    <citation type="submission" date="2020-02" db="EMBL/GenBank/DDBJ databases">
        <authorList>
            <person name="Matsumoto Y."/>
            <person name="Motooka D."/>
            <person name="Nakamura S."/>
        </authorList>
    </citation>
    <scope>NUCLEOTIDE SEQUENCE</scope>
    <source>
        <strain evidence="2">JCM 12405</strain>
    </source>
</reference>
<evidence type="ECO:0000313" key="2">
    <source>
        <dbReference type="EMBL" id="BBZ09283.1"/>
    </source>
</evidence>
<reference evidence="2 5" key="2">
    <citation type="journal article" date="2019" name="Emerg. Microbes Infect.">
        <title>Comprehensive subspecies identification of 175 nontuberculous mycobacteria species based on 7547 genomic profiles.</title>
        <authorList>
            <person name="Matsumoto Y."/>
            <person name="Kinjo T."/>
            <person name="Motooka D."/>
            <person name="Nabeya D."/>
            <person name="Jung N."/>
            <person name="Uechi K."/>
            <person name="Horii T."/>
            <person name="Iida T."/>
            <person name="Fujita J."/>
            <person name="Nakamura S."/>
        </authorList>
    </citation>
    <scope>NUCLEOTIDE SEQUENCE [LARGE SCALE GENOMIC DNA]</scope>
    <source>
        <strain evidence="2 5">JCM 12405</strain>
    </source>
</reference>
<gene>
    <name evidence="3" type="ORF">AWC01_14725</name>
    <name evidence="2" type="ORF">MDOR_34520</name>
</gene>
<reference evidence="3 4" key="1">
    <citation type="submission" date="2016-01" db="EMBL/GenBank/DDBJ databases">
        <title>The new phylogeny of the genus Mycobacterium.</title>
        <authorList>
            <person name="Tarcisio F."/>
            <person name="Conor M."/>
            <person name="Antonella G."/>
            <person name="Elisabetta G."/>
            <person name="Giulia F.S."/>
            <person name="Sara T."/>
            <person name="Anna F."/>
            <person name="Clotilde B."/>
            <person name="Roberto B."/>
            <person name="Veronica D.S."/>
            <person name="Fabio R."/>
            <person name="Monica P."/>
            <person name="Olivier J."/>
            <person name="Enrico T."/>
            <person name="Nicola S."/>
        </authorList>
    </citation>
    <scope>NUCLEOTIDE SEQUENCE [LARGE SCALE GENOMIC DNA]</scope>
    <source>
        <strain evidence="3 4">DSM 44339</strain>
    </source>
</reference>
<dbReference type="RefSeq" id="WP_085192098.1">
    <property type="nucleotide sequence ID" value="NZ_AP022605.1"/>
</dbReference>
<dbReference type="Proteomes" id="UP000193564">
    <property type="component" value="Unassembled WGS sequence"/>
</dbReference>
<sequence>MKLMAVLVAAGGVLAAPLFTASPAAASPCDSAECVPYVDRNIDPSGSCVPGGIHYLFGLDAAGNSYVCATQSRWVPQPALVGVRTKGAPCEGSTGVAQAPDGLVLMCKGGAWRQDFTASHF</sequence>
<dbReference type="OrthoDB" id="4732688at2"/>
<keyword evidence="1" id="KW-0732">Signal</keyword>